<feature type="domain" description="ABC transmembrane type-1" evidence="8">
    <location>
        <begin position="91"/>
        <end position="303"/>
    </location>
</feature>
<feature type="transmembrane region" description="Helical" evidence="7">
    <location>
        <begin position="94"/>
        <end position="117"/>
    </location>
</feature>
<dbReference type="EMBL" id="CP058316">
    <property type="protein sequence ID" value="QLD11967.1"/>
    <property type="molecule type" value="Genomic_DNA"/>
</dbReference>
<dbReference type="InterPro" id="IPR000515">
    <property type="entry name" value="MetI-like"/>
</dbReference>
<evidence type="ECO:0000256" key="7">
    <source>
        <dbReference type="RuleBase" id="RU363032"/>
    </source>
</evidence>
<dbReference type="InterPro" id="IPR035906">
    <property type="entry name" value="MetI-like_sf"/>
</dbReference>
<dbReference type="PROSITE" id="PS50928">
    <property type="entry name" value="ABC_TM1"/>
    <property type="match status" value="1"/>
</dbReference>
<keyword evidence="2 7" id="KW-0813">Transport</keyword>
<evidence type="ECO:0000256" key="1">
    <source>
        <dbReference type="ARBA" id="ARBA00004651"/>
    </source>
</evidence>
<dbReference type="InterPro" id="IPR051393">
    <property type="entry name" value="ABC_transporter_permease"/>
</dbReference>
<feature type="transmembrane region" description="Helical" evidence="7">
    <location>
        <begin position="129"/>
        <end position="150"/>
    </location>
</feature>
<keyword evidence="6 7" id="KW-0472">Membrane</keyword>
<dbReference type="AlphaFoldDB" id="A0A7D5F593"/>
<gene>
    <name evidence="9" type="ORF">HW566_09440</name>
</gene>
<evidence type="ECO:0000256" key="6">
    <source>
        <dbReference type="ARBA" id="ARBA00023136"/>
    </source>
</evidence>
<organism evidence="9 10">
    <name type="scientific">Microbacterium oleivorans</name>
    <dbReference type="NCBI Taxonomy" id="273677"/>
    <lineage>
        <taxon>Bacteria</taxon>
        <taxon>Bacillati</taxon>
        <taxon>Actinomycetota</taxon>
        <taxon>Actinomycetes</taxon>
        <taxon>Micrococcales</taxon>
        <taxon>Microbacteriaceae</taxon>
        <taxon>Microbacterium</taxon>
    </lineage>
</organism>
<dbReference type="GO" id="GO:0005886">
    <property type="term" value="C:plasma membrane"/>
    <property type="evidence" value="ECO:0007669"/>
    <property type="project" value="UniProtKB-SubCell"/>
</dbReference>
<evidence type="ECO:0000256" key="3">
    <source>
        <dbReference type="ARBA" id="ARBA00022475"/>
    </source>
</evidence>
<dbReference type="PANTHER" id="PTHR30193">
    <property type="entry name" value="ABC TRANSPORTER PERMEASE PROTEIN"/>
    <property type="match status" value="1"/>
</dbReference>
<comment type="subcellular location">
    <subcellularLocation>
        <location evidence="1 7">Cell membrane</location>
        <topology evidence="1 7">Multi-pass membrane protein</topology>
    </subcellularLocation>
</comment>
<dbReference type="Gene3D" id="1.10.3720.10">
    <property type="entry name" value="MetI-like"/>
    <property type="match status" value="1"/>
</dbReference>
<protein>
    <submittedName>
        <fullName evidence="9">Sugar ABC transporter permease</fullName>
    </submittedName>
</protein>
<feature type="transmembrane region" description="Helical" evidence="7">
    <location>
        <begin position="229"/>
        <end position="249"/>
    </location>
</feature>
<name>A0A7D5F593_9MICO</name>
<comment type="similarity">
    <text evidence="7">Belongs to the binding-protein-dependent transport system permease family.</text>
</comment>
<proteinExistence type="inferred from homology"/>
<evidence type="ECO:0000256" key="5">
    <source>
        <dbReference type="ARBA" id="ARBA00022989"/>
    </source>
</evidence>
<keyword evidence="3" id="KW-1003">Cell membrane</keyword>
<evidence type="ECO:0000256" key="2">
    <source>
        <dbReference type="ARBA" id="ARBA00022448"/>
    </source>
</evidence>
<dbReference type="SUPFAM" id="SSF161098">
    <property type="entry name" value="MetI-like"/>
    <property type="match status" value="1"/>
</dbReference>
<evidence type="ECO:0000313" key="9">
    <source>
        <dbReference type="EMBL" id="QLD11967.1"/>
    </source>
</evidence>
<keyword evidence="5 7" id="KW-1133">Transmembrane helix</keyword>
<dbReference type="CDD" id="cd06261">
    <property type="entry name" value="TM_PBP2"/>
    <property type="match status" value="1"/>
</dbReference>
<evidence type="ECO:0000259" key="8">
    <source>
        <dbReference type="PROSITE" id="PS50928"/>
    </source>
</evidence>
<dbReference type="Proteomes" id="UP000509638">
    <property type="component" value="Chromosome"/>
</dbReference>
<dbReference type="GO" id="GO:0055085">
    <property type="term" value="P:transmembrane transport"/>
    <property type="evidence" value="ECO:0007669"/>
    <property type="project" value="InterPro"/>
</dbReference>
<sequence length="313" mass="32777">MTTASLGGATPRSSRRRHRATNDLGAAALFLGPFFALFALCLLAPVVYALVLSVFAEKRSGIGFGGDAQTLFVGFDNYVAVLTSESFVAGFGRLALYVVLYIPTMLGLALVLALLLDSAYARLARVFQVLLFLPHIVPGVIAALLWTYLYTPGVSPILGLLGGAGVQLDLFGTTLIVPAVVNIAVWQWTGYNVIIVFTALQAVPREVVEAASLDGAGGVRIAVGIKLPLVAGSVGVIGLFTAIGALQLFTEPSILAKATTTITPSWVPNMWAYDAAFNRLDQHQAAAASLVIALIAGAVSFAITRLTSKGART</sequence>
<feature type="transmembrane region" description="Helical" evidence="7">
    <location>
        <begin position="170"/>
        <end position="188"/>
    </location>
</feature>
<feature type="transmembrane region" description="Helical" evidence="7">
    <location>
        <begin position="285"/>
        <end position="304"/>
    </location>
</feature>
<keyword evidence="4 7" id="KW-0812">Transmembrane</keyword>
<accession>A0A7D5F593</accession>
<dbReference type="PANTHER" id="PTHR30193:SF41">
    <property type="entry name" value="DIACETYLCHITOBIOSE UPTAKE SYSTEM PERMEASE PROTEIN NGCF"/>
    <property type="match status" value="1"/>
</dbReference>
<evidence type="ECO:0000313" key="10">
    <source>
        <dbReference type="Proteomes" id="UP000509638"/>
    </source>
</evidence>
<dbReference type="RefSeq" id="WP_178012347.1">
    <property type="nucleotide sequence ID" value="NZ_CP058316.1"/>
</dbReference>
<evidence type="ECO:0000256" key="4">
    <source>
        <dbReference type="ARBA" id="ARBA00022692"/>
    </source>
</evidence>
<reference evidence="9 10" key="1">
    <citation type="submission" date="2020-06" db="EMBL/GenBank/DDBJ databases">
        <authorList>
            <person name="Jo H."/>
        </authorList>
    </citation>
    <scope>NUCLEOTIDE SEQUENCE [LARGE SCALE GENOMIC DNA]</scope>
    <source>
        <strain evidence="9 10">I46</strain>
    </source>
</reference>
<feature type="transmembrane region" description="Helical" evidence="7">
    <location>
        <begin position="24"/>
        <end position="51"/>
    </location>
</feature>
<dbReference type="Pfam" id="PF00528">
    <property type="entry name" value="BPD_transp_1"/>
    <property type="match status" value="1"/>
</dbReference>